<dbReference type="Gene3D" id="3.75.10.10">
    <property type="entry name" value="L-arginine/glycine Amidinotransferase, Chain A"/>
    <property type="match status" value="1"/>
</dbReference>
<reference evidence="1" key="1">
    <citation type="journal article" date="2015" name="Nature">
        <title>Complex archaea that bridge the gap between prokaryotes and eukaryotes.</title>
        <authorList>
            <person name="Spang A."/>
            <person name="Saw J.H."/>
            <person name="Jorgensen S.L."/>
            <person name="Zaremba-Niedzwiedzka K."/>
            <person name="Martijn J."/>
            <person name="Lind A.E."/>
            <person name="van Eijk R."/>
            <person name="Schleper C."/>
            <person name="Guy L."/>
            <person name="Ettema T.J."/>
        </authorList>
    </citation>
    <scope>NUCLEOTIDE SEQUENCE</scope>
</reference>
<feature type="non-terminal residue" evidence="1">
    <location>
        <position position="34"/>
    </location>
</feature>
<proteinExistence type="predicted"/>
<protein>
    <submittedName>
        <fullName evidence="1">Uncharacterized protein</fullName>
    </submittedName>
</protein>
<accession>A0A0F8XJE1</accession>
<name>A0A0F8XJE1_9ZZZZ</name>
<evidence type="ECO:0000313" key="1">
    <source>
        <dbReference type="EMBL" id="KKK61210.1"/>
    </source>
</evidence>
<comment type="caution">
    <text evidence="1">The sequence shown here is derived from an EMBL/GenBank/DDBJ whole genome shotgun (WGS) entry which is preliminary data.</text>
</comment>
<dbReference type="AlphaFoldDB" id="A0A0F8XJE1"/>
<dbReference type="EMBL" id="LAZR01062591">
    <property type="protein sequence ID" value="KKK61210.1"/>
    <property type="molecule type" value="Genomic_DNA"/>
</dbReference>
<dbReference type="SUPFAM" id="SSF55909">
    <property type="entry name" value="Pentein"/>
    <property type="match status" value="1"/>
</dbReference>
<sequence>MIQESQKTVVNSWNEWDPLKHIILGRADGTMVQA</sequence>
<gene>
    <name evidence="1" type="ORF">LCGC14_3016630</name>
</gene>
<organism evidence="1">
    <name type="scientific">marine sediment metagenome</name>
    <dbReference type="NCBI Taxonomy" id="412755"/>
    <lineage>
        <taxon>unclassified sequences</taxon>
        <taxon>metagenomes</taxon>
        <taxon>ecological metagenomes</taxon>
    </lineage>
</organism>